<proteinExistence type="predicted"/>
<dbReference type="EMBL" id="JACEIK010000193">
    <property type="protein sequence ID" value="MCD7452042.1"/>
    <property type="molecule type" value="Genomic_DNA"/>
</dbReference>
<dbReference type="Proteomes" id="UP000823775">
    <property type="component" value="Unassembled WGS sequence"/>
</dbReference>
<comment type="caution">
    <text evidence="1">The sequence shown here is derived from an EMBL/GenBank/DDBJ whole genome shotgun (WGS) entry which is preliminary data.</text>
</comment>
<keyword evidence="2" id="KW-1185">Reference proteome</keyword>
<sequence>AYFPILCGVSNADFDLHEGVDNNCLSYLNLHHVIEIRIIPMVHHPYDYYPYEKLMSSPCPVIQKPIHQTEFLVNRKKEIWRNERLAHKTPKEKVEMKRRSPLVRHFQQFESTARNRHSPADDR</sequence>
<feature type="non-terminal residue" evidence="1">
    <location>
        <position position="1"/>
    </location>
</feature>
<protein>
    <submittedName>
        <fullName evidence="1">Uncharacterized protein</fullName>
    </submittedName>
</protein>
<organism evidence="1 2">
    <name type="scientific">Datura stramonium</name>
    <name type="common">Jimsonweed</name>
    <name type="synonym">Common thornapple</name>
    <dbReference type="NCBI Taxonomy" id="4076"/>
    <lineage>
        <taxon>Eukaryota</taxon>
        <taxon>Viridiplantae</taxon>
        <taxon>Streptophyta</taxon>
        <taxon>Embryophyta</taxon>
        <taxon>Tracheophyta</taxon>
        <taxon>Spermatophyta</taxon>
        <taxon>Magnoliopsida</taxon>
        <taxon>eudicotyledons</taxon>
        <taxon>Gunneridae</taxon>
        <taxon>Pentapetalae</taxon>
        <taxon>asterids</taxon>
        <taxon>lamiids</taxon>
        <taxon>Solanales</taxon>
        <taxon>Solanaceae</taxon>
        <taxon>Solanoideae</taxon>
        <taxon>Datureae</taxon>
        <taxon>Datura</taxon>
    </lineage>
</organism>
<reference evidence="1 2" key="1">
    <citation type="journal article" date="2021" name="BMC Genomics">
        <title>Datura genome reveals duplications of psychoactive alkaloid biosynthetic genes and high mutation rate following tissue culture.</title>
        <authorList>
            <person name="Rajewski A."/>
            <person name="Carter-House D."/>
            <person name="Stajich J."/>
            <person name="Litt A."/>
        </authorList>
    </citation>
    <scope>NUCLEOTIDE SEQUENCE [LARGE SCALE GENOMIC DNA]</scope>
    <source>
        <strain evidence="1">AR-01</strain>
    </source>
</reference>
<gene>
    <name evidence="1" type="ORF">HAX54_014816</name>
</gene>
<evidence type="ECO:0000313" key="2">
    <source>
        <dbReference type="Proteomes" id="UP000823775"/>
    </source>
</evidence>
<accession>A0ABS8RZ68</accession>
<name>A0ABS8RZ68_DATST</name>
<evidence type="ECO:0000313" key="1">
    <source>
        <dbReference type="EMBL" id="MCD7452042.1"/>
    </source>
</evidence>